<dbReference type="InterPro" id="IPR023213">
    <property type="entry name" value="CAT-like_dom_sf"/>
</dbReference>
<dbReference type="GO" id="GO:0005737">
    <property type="term" value="C:cytoplasm"/>
    <property type="evidence" value="ECO:0007669"/>
    <property type="project" value="TreeGrafter"/>
</dbReference>
<dbReference type="InterPro" id="IPR001242">
    <property type="entry name" value="Condensation_dom"/>
</dbReference>
<dbReference type="EMBL" id="QUQM01000001">
    <property type="protein sequence ID" value="KAA8649574.1"/>
    <property type="molecule type" value="Genomic_DNA"/>
</dbReference>
<dbReference type="InterPro" id="IPR000873">
    <property type="entry name" value="AMP-dep_synth/lig_dom"/>
</dbReference>
<dbReference type="InterPro" id="IPR036736">
    <property type="entry name" value="ACP-like_sf"/>
</dbReference>
<dbReference type="Gene3D" id="3.30.300.30">
    <property type="match status" value="1"/>
</dbReference>
<dbReference type="Pfam" id="PF00550">
    <property type="entry name" value="PP-binding"/>
    <property type="match status" value="1"/>
</dbReference>
<reference evidence="6 7" key="1">
    <citation type="submission" date="2019-08" db="EMBL/GenBank/DDBJ databases">
        <title>The genome sequence of a newly discovered highly antifungal drug resistant Aspergillus species, Aspergillus tanneri NIH 1004.</title>
        <authorList>
            <person name="Mounaud S."/>
            <person name="Singh I."/>
            <person name="Joardar V."/>
            <person name="Pakala S."/>
            <person name="Pakala S."/>
            <person name="Venepally P."/>
            <person name="Chung J.K."/>
            <person name="Losada L."/>
            <person name="Nierman W.C."/>
        </authorList>
    </citation>
    <scope>NUCLEOTIDE SEQUENCE [LARGE SCALE GENOMIC DNA]</scope>
    <source>
        <strain evidence="6 7">NIH1004</strain>
    </source>
</reference>
<dbReference type="Gene3D" id="3.40.50.12780">
    <property type="entry name" value="N-terminal domain of ligase-like"/>
    <property type="match status" value="1"/>
</dbReference>
<dbReference type="PANTHER" id="PTHR45527">
    <property type="entry name" value="NONRIBOSOMAL PEPTIDE SYNTHETASE"/>
    <property type="match status" value="1"/>
</dbReference>
<dbReference type="PANTHER" id="PTHR45527:SF3">
    <property type="entry name" value="SIDEROPHORE SYNTHETASE (EUROFUNG)"/>
    <property type="match status" value="1"/>
</dbReference>
<dbReference type="GO" id="GO:0016874">
    <property type="term" value="F:ligase activity"/>
    <property type="evidence" value="ECO:0007669"/>
    <property type="project" value="UniProtKB-KW"/>
</dbReference>
<feature type="domain" description="Carrier" evidence="5">
    <location>
        <begin position="790"/>
        <end position="866"/>
    </location>
</feature>
<dbReference type="InterPro" id="IPR009081">
    <property type="entry name" value="PP-bd_ACP"/>
</dbReference>
<dbReference type="CDD" id="cd05918">
    <property type="entry name" value="A_NRPS_SidN3_like"/>
    <property type="match status" value="1"/>
</dbReference>
<evidence type="ECO:0000256" key="1">
    <source>
        <dbReference type="ARBA" id="ARBA00022450"/>
    </source>
</evidence>
<name>A0A5M9MW20_9EURO</name>
<sequence length="1311" mass="143919">MTVRYNETAASGFAETAFSQFPPLLHDLYIPSPTERIVLDSLHLDVPTTEQLGYFLHLAWALVLASHTDSGEVLFGTAHHGRSTDDGDQAIMPFHFKMQPDATVGEGMAAIAGYHHQISKFEHLGLEKYCTKGLDYVVLGQFRNLLVMSEGQAHIDAPSYTQKYPLTVFCAFQNSQSVNICADFDPAVLQPDMVRIMLIQLTDILTASIADQGSRVQSLQGIGAQGWKQLLQWNHAGEYADTSRVRGDHLIEGRLKKDLTATAVCTSDGTLTYEELDQWASQVSQRLVNTGVTPGKFVGILTPKSVAATVSMVAAMKAGGAFVFLPPSFPTFRLQTMCQKTPVHVILSNSAALPLAQELGPPVLEIHDDIGKKGVDSVGPSKVDPTPTEPHHPLYAIFTSGSTGEPKGVVVNRGSYGSGIQAFCGRTGLEQKTRVFQGASYAFVISIIEQLNALAMGACICIPTEYQLQNELELTMCSLGASFCFLTPSLTRTLDPQRLPNLKTLLLTGEPVKDEDVKKWTGHVALHSVYGMSELAGSVLVKELTGLPPSSHSLGYITNGACWVVNPDDYTQLRPIGMEGELLIESSTIATEYLNNGEQTAATFVEPPKWLQEIRPSDDPARCLRTGDLVRYHDLTGSIQFLGRKGRQTKVRGQRVELGEVESTLLSHLPAAKLVVVDVLVSAAGKEEPPTLVAFIHDPSLHEVTGAPMSNDETILASSTVAYRAQVQRATSELRKVLPSYMIPSSILPIRFVPRTVTGKVSRKDMVESASRLSLTEILNYNEDQAPYRAPSTPKEQILQSVCEELLRLPAKSVSLDDNFFHVGGDSLTARRLSSMAHAQGLVFSVAEVFEEATLSSLARVSRLSTASAGPDPRTSSVLETDPFETIRVEFLNDLPPSLTADNIEAVWPTGETQSMFLSHNLIEQYPFRIEGELDKDQLRRGCQSFIDRFSVFRSIFVPFHGEMLQVTLRHVETPYTELQAPEGEDLMAWVDSYAKGSEATKPPTDRPMLKFTLAQGGPHEYVFLLRLSHAQYDGGCFRQISVALSADFKNQAGAVACPFSTYVRECARLRTPEAFTFWRDLLAGAQITRLPRISEGEDIPVINMGECSPASPPTGITMATAIKAAWAYVLWQKTGHSDVLFGQMGNCRGIELPGAEDTIGMCLNTTPVRVRFKAVETVRDLFRAIQGQHARSLAFETIEWTDMVANSTEWSQETELDSVVLHENIPNIPALQLPGDVQAKMGTPVFTTPAYRSHMLLTWPGSQKLTIMLMGRQNVLDKEFADILVKDFGTTLVKFLDSPNVPLRSLEPIF</sequence>
<evidence type="ECO:0000256" key="2">
    <source>
        <dbReference type="ARBA" id="ARBA00022553"/>
    </source>
</evidence>
<dbReference type="InterPro" id="IPR042099">
    <property type="entry name" value="ANL_N_sf"/>
</dbReference>
<dbReference type="SUPFAM" id="SSF47336">
    <property type="entry name" value="ACP-like"/>
    <property type="match status" value="1"/>
</dbReference>
<dbReference type="GeneID" id="54324947"/>
<evidence type="ECO:0000256" key="3">
    <source>
        <dbReference type="ARBA" id="ARBA00022598"/>
    </source>
</evidence>
<dbReference type="SUPFAM" id="SSF52777">
    <property type="entry name" value="CoA-dependent acyltransferases"/>
    <property type="match status" value="3"/>
</dbReference>
<gene>
    <name evidence="6" type="ORF">ATNIH1004_002245</name>
</gene>
<dbReference type="Gene3D" id="3.30.559.10">
    <property type="entry name" value="Chloramphenicol acetyltransferase-like domain"/>
    <property type="match status" value="1"/>
</dbReference>
<dbReference type="GO" id="GO:0044550">
    <property type="term" value="P:secondary metabolite biosynthetic process"/>
    <property type="evidence" value="ECO:0007669"/>
    <property type="project" value="TreeGrafter"/>
</dbReference>
<dbReference type="VEuPathDB" id="FungiDB:EYZ11_005795"/>
<dbReference type="GO" id="GO:0031177">
    <property type="term" value="F:phosphopantetheine binding"/>
    <property type="evidence" value="ECO:0007669"/>
    <property type="project" value="TreeGrafter"/>
</dbReference>
<evidence type="ECO:0000313" key="6">
    <source>
        <dbReference type="EMBL" id="KAA8649574.1"/>
    </source>
</evidence>
<keyword evidence="2" id="KW-0597">Phosphoprotein</keyword>
<evidence type="ECO:0000313" key="7">
    <source>
        <dbReference type="Proteomes" id="UP000324241"/>
    </source>
</evidence>
<dbReference type="Gene3D" id="3.30.559.30">
    <property type="entry name" value="Nonribosomal peptide synthetase, condensation domain"/>
    <property type="match status" value="2"/>
</dbReference>
<dbReference type="SUPFAM" id="SSF56801">
    <property type="entry name" value="Acetyl-CoA synthetase-like"/>
    <property type="match status" value="1"/>
</dbReference>
<dbReference type="Proteomes" id="UP000324241">
    <property type="component" value="Unassembled WGS sequence"/>
</dbReference>
<dbReference type="PROSITE" id="PS50075">
    <property type="entry name" value="CARRIER"/>
    <property type="match status" value="1"/>
</dbReference>
<dbReference type="RefSeq" id="XP_033428935.1">
    <property type="nucleotide sequence ID" value="XM_033566940.1"/>
</dbReference>
<accession>A0A5M9MW20</accession>
<organism evidence="6 7">
    <name type="scientific">Aspergillus tanneri</name>
    <dbReference type="NCBI Taxonomy" id="1220188"/>
    <lineage>
        <taxon>Eukaryota</taxon>
        <taxon>Fungi</taxon>
        <taxon>Dikarya</taxon>
        <taxon>Ascomycota</taxon>
        <taxon>Pezizomycotina</taxon>
        <taxon>Eurotiomycetes</taxon>
        <taxon>Eurotiomycetidae</taxon>
        <taxon>Eurotiales</taxon>
        <taxon>Aspergillaceae</taxon>
        <taxon>Aspergillus</taxon>
        <taxon>Aspergillus subgen. Circumdati</taxon>
    </lineage>
</organism>
<dbReference type="Pfam" id="PF00668">
    <property type="entry name" value="Condensation"/>
    <property type="match status" value="1"/>
</dbReference>
<dbReference type="InterPro" id="IPR045851">
    <property type="entry name" value="AMP-bd_C_sf"/>
</dbReference>
<dbReference type="Pfam" id="PF00501">
    <property type="entry name" value="AMP-binding"/>
    <property type="match status" value="1"/>
</dbReference>
<comment type="caution">
    <text evidence="6">The sequence shown here is derived from an EMBL/GenBank/DDBJ whole genome shotgun (WGS) entry which is preliminary data.</text>
</comment>
<dbReference type="Gene3D" id="1.10.1200.10">
    <property type="entry name" value="ACP-like"/>
    <property type="match status" value="1"/>
</dbReference>
<evidence type="ECO:0000256" key="4">
    <source>
        <dbReference type="ARBA" id="ARBA00029454"/>
    </source>
</evidence>
<dbReference type="GO" id="GO:0043041">
    <property type="term" value="P:amino acid activation for nonribosomal peptide biosynthetic process"/>
    <property type="evidence" value="ECO:0007669"/>
    <property type="project" value="TreeGrafter"/>
</dbReference>
<keyword evidence="3" id="KW-0436">Ligase</keyword>
<dbReference type="OrthoDB" id="416786at2759"/>
<evidence type="ECO:0000259" key="5">
    <source>
        <dbReference type="PROSITE" id="PS50075"/>
    </source>
</evidence>
<keyword evidence="1" id="KW-0596">Phosphopantetheine</keyword>
<comment type="similarity">
    <text evidence="4">Belongs to the NRP synthetase family.</text>
</comment>
<protein>
    <submittedName>
        <fullName evidence="6">Nonribosomal peptide synthetases (NRPS)</fullName>
    </submittedName>
</protein>
<proteinExistence type="inferred from homology"/>